<dbReference type="EMBL" id="UINC01061654">
    <property type="protein sequence ID" value="SVB87457.1"/>
    <property type="molecule type" value="Genomic_DNA"/>
</dbReference>
<feature type="domain" description="Glycosyltransferase RgtA/B/C/D-like" evidence="9">
    <location>
        <begin position="88"/>
        <end position="247"/>
    </location>
</feature>
<evidence type="ECO:0000256" key="7">
    <source>
        <dbReference type="ARBA" id="ARBA00023136"/>
    </source>
</evidence>
<proteinExistence type="predicted"/>
<feature type="transmembrane region" description="Helical" evidence="8">
    <location>
        <begin position="161"/>
        <end position="180"/>
    </location>
</feature>
<evidence type="ECO:0000256" key="4">
    <source>
        <dbReference type="ARBA" id="ARBA00022679"/>
    </source>
</evidence>
<keyword evidence="2" id="KW-1003">Cell membrane</keyword>
<dbReference type="InterPro" id="IPR038731">
    <property type="entry name" value="RgtA/B/C-like"/>
</dbReference>
<feature type="transmembrane region" description="Helical" evidence="8">
    <location>
        <begin position="137"/>
        <end position="155"/>
    </location>
</feature>
<evidence type="ECO:0000256" key="5">
    <source>
        <dbReference type="ARBA" id="ARBA00022692"/>
    </source>
</evidence>
<keyword evidence="6 8" id="KW-1133">Transmembrane helix</keyword>
<dbReference type="AlphaFoldDB" id="A0A382HKM7"/>
<evidence type="ECO:0000259" key="9">
    <source>
        <dbReference type="Pfam" id="PF13231"/>
    </source>
</evidence>
<keyword evidence="3" id="KW-0328">Glycosyltransferase</keyword>
<dbReference type="Pfam" id="PF13231">
    <property type="entry name" value="PMT_2"/>
    <property type="match status" value="1"/>
</dbReference>
<dbReference type="GO" id="GO:0016763">
    <property type="term" value="F:pentosyltransferase activity"/>
    <property type="evidence" value="ECO:0007669"/>
    <property type="project" value="TreeGrafter"/>
</dbReference>
<dbReference type="PANTHER" id="PTHR33908">
    <property type="entry name" value="MANNOSYLTRANSFERASE YKCB-RELATED"/>
    <property type="match status" value="1"/>
</dbReference>
<evidence type="ECO:0000256" key="8">
    <source>
        <dbReference type="SAM" id="Phobius"/>
    </source>
</evidence>
<comment type="subcellular location">
    <subcellularLocation>
        <location evidence="1">Cell membrane</location>
        <topology evidence="1">Multi-pass membrane protein</topology>
    </subcellularLocation>
</comment>
<evidence type="ECO:0000313" key="10">
    <source>
        <dbReference type="EMBL" id="SVB87457.1"/>
    </source>
</evidence>
<keyword evidence="4" id="KW-0808">Transferase</keyword>
<reference evidence="10" key="1">
    <citation type="submission" date="2018-05" db="EMBL/GenBank/DDBJ databases">
        <authorList>
            <person name="Lanie J.A."/>
            <person name="Ng W.-L."/>
            <person name="Kazmierczak K.M."/>
            <person name="Andrzejewski T.M."/>
            <person name="Davidsen T.M."/>
            <person name="Wayne K.J."/>
            <person name="Tettelin H."/>
            <person name="Glass J.I."/>
            <person name="Rusch D."/>
            <person name="Podicherti R."/>
            <person name="Tsui H.-C.T."/>
            <person name="Winkler M.E."/>
        </authorList>
    </citation>
    <scope>NUCLEOTIDE SEQUENCE</scope>
</reference>
<feature type="transmembrane region" description="Helical" evidence="8">
    <location>
        <begin position="43"/>
        <end position="61"/>
    </location>
</feature>
<dbReference type="GO" id="GO:0005886">
    <property type="term" value="C:plasma membrane"/>
    <property type="evidence" value="ECO:0007669"/>
    <property type="project" value="UniProtKB-SubCell"/>
</dbReference>
<evidence type="ECO:0000256" key="2">
    <source>
        <dbReference type="ARBA" id="ARBA00022475"/>
    </source>
</evidence>
<organism evidence="10">
    <name type="scientific">marine metagenome</name>
    <dbReference type="NCBI Taxonomy" id="408172"/>
    <lineage>
        <taxon>unclassified sequences</taxon>
        <taxon>metagenomes</taxon>
        <taxon>ecological metagenomes</taxon>
    </lineage>
</organism>
<accession>A0A382HKM7</accession>
<evidence type="ECO:0000256" key="1">
    <source>
        <dbReference type="ARBA" id="ARBA00004651"/>
    </source>
</evidence>
<dbReference type="GO" id="GO:0008610">
    <property type="term" value="P:lipid biosynthetic process"/>
    <property type="evidence" value="ECO:0007669"/>
    <property type="project" value="UniProtKB-ARBA"/>
</dbReference>
<sequence>CRTLRKSEGHEVEVKIDESASPTTGVVQAIHRHAVAMWKDDRLGLVIGLLVFLKICMPFLVHEDWGFHRDELLCLAMGDHLAWGYLEVPPMIDGVAAVADPLLGTWVAGVRLFPALAGALCLWLTARMAADMGGGRWAEQMAAVAFLVGVIYLRANVLLQPVALDLLTYVTAAWLFLGILRTPTPRGWLALGVFVGLGLLTKYTMLLFVGGIFVGLTLTPHRHHVTTRWPWISAAVALVIWATNLHWQWQEGFPVVEHMSALAQSQLDHVDPFTFLFTQVLVNLYGLPSGLSASGGACDQMRSGLQHQWDGYS</sequence>
<feature type="transmembrane region" description="Helical" evidence="8">
    <location>
        <begin position="103"/>
        <end position="125"/>
    </location>
</feature>
<evidence type="ECO:0000256" key="6">
    <source>
        <dbReference type="ARBA" id="ARBA00022989"/>
    </source>
</evidence>
<keyword evidence="5 8" id="KW-0812">Transmembrane</keyword>
<feature type="transmembrane region" description="Helical" evidence="8">
    <location>
        <begin position="187"/>
        <end position="216"/>
    </location>
</feature>
<evidence type="ECO:0000256" key="3">
    <source>
        <dbReference type="ARBA" id="ARBA00022676"/>
    </source>
</evidence>
<name>A0A382HKM7_9ZZZZ</name>
<feature type="non-terminal residue" evidence="10">
    <location>
        <position position="1"/>
    </location>
</feature>
<protein>
    <recommendedName>
        <fullName evidence="9">Glycosyltransferase RgtA/B/C/D-like domain-containing protein</fullName>
    </recommendedName>
</protein>
<keyword evidence="7 8" id="KW-0472">Membrane</keyword>
<dbReference type="InterPro" id="IPR050297">
    <property type="entry name" value="LipidA_mod_glycosyltrf_83"/>
</dbReference>
<dbReference type="PANTHER" id="PTHR33908:SF11">
    <property type="entry name" value="MEMBRANE PROTEIN"/>
    <property type="match status" value="1"/>
</dbReference>
<gene>
    <name evidence="10" type="ORF">METZ01_LOCUS240311</name>
</gene>